<dbReference type="InterPro" id="IPR035965">
    <property type="entry name" value="PAS-like_dom_sf"/>
</dbReference>
<dbReference type="Pfam" id="PF08448">
    <property type="entry name" value="PAS_4"/>
    <property type="match status" value="1"/>
</dbReference>
<evidence type="ECO:0000256" key="2">
    <source>
        <dbReference type="ARBA" id="ARBA00023012"/>
    </source>
</evidence>
<evidence type="ECO:0000259" key="8">
    <source>
        <dbReference type="PROSITE" id="PS50112"/>
    </source>
</evidence>
<dbReference type="SUPFAM" id="SSF55785">
    <property type="entry name" value="PYP-like sensor domain (PAS domain)"/>
    <property type="match status" value="1"/>
</dbReference>
<dbReference type="PANTHER" id="PTHR48111">
    <property type="entry name" value="REGULATOR OF RPOS"/>
    <property type="match status" value="1"/>
</dbReference>
<dbReference type="InterPro" id="IPR001789">
    <property type="entry name" value="Sig_transdc_resp-reg_receiver"/>
</dbReference>
<dbReference type="InterPro" id="IPR011006">
    <property type="entry name" value="CheY-like_superfamily"/>
</dbReference>
<proteinExistence type="predicted"/>
<name>A0A521CQD9_9EURY</name>
<dbReference type="CDD" id="cd00130">
    <property type="entry name" value="PAS"/>
    <property type="match status" value="1"/>
</dbReference>
<dbReference type="GO" id="GO:0000976">
    <property type="term" value="F:transcription cis-regulatory region binding"/>
    <property type="evidence" value="ECO:0007669"/>
    <property type="project" value="TreeGrafter"/>
</dbReference>
<dbReference type="GO" id="GO:0000156">
    <property type="term" value="F:phosphorelay response regulator activity"/>
    <property type="evidence" value="ECO:0007669"/>
    <property type="project" value="TreeGrafter"/>
</dbReference>
<evidence type="ECO:0000256" key="6">
    <source>
        <dbReference type="PROSITE-ProRule" id="PRU00169"/>
    </source>
</evidence>
<keyword evidence="5" id="KW-0804">Transcription</keyword>
<evidence type="ECO:0000259" key="7">
    <source>
        <dbReference type="PROSITE" id="PS50110"/>
    </source>
</evidence>
<dbReference type="PROSITE" id="PS50110">
    <property type="entry name" value="RESPONSE_REGULATORY"/>
    <property type="match status" value="1"/>
</dbReference>
<dbReference type="SMART" id="SM00448">
    <property type="entry name" value="REC"/>
    <property type="match status" value="1"/>
</dbReference>
<dbReference type="InterPro" id="IPR039420">
    <property type="entry name" value="WalR-like"/>
</dbReference>
<gene>
    <name evidence="9" type="ORF">SAMN06264867_10540</name>
</gene>
<dbReference type="GO" id="GO:0005829">
    <property type="term" value="C:cytosol"/>
    <property type="evidence" value="ECO:0007669"/>
    <property type="project" value="TreeGrafter"/>
</dbReference>
<protein>
    <submittedName>
        <fullName evidence="9">PAS domain S-box-containing protein</fullName>
    </submittedName>
</protein>
<evidence type="ECO:0000256" key="5">
    <source>
        <dbReference type="ARBA" id="ARBA00023163"/>
    </source>
</evidence>
<dbReference type="InterPro" id="IPR013656">
    <property type="entry name" value="PAS_4"/>
</dbReference>
<dbReference type="InterPro" id="IPR000014">
    <property type="entry name" value="PAS"/>
</dbReference>
<reference evidence="9 10" key="1">
    <citation type="submission" date="2017-05" db="EMBL/GenBank/DDBJ databases">
        <authorList>
            <person name="Varghese N."/>
            <person name="Submissions S."/>
        </authorList>
    </citation>
    <scope>NUCLEOTIDE SEQUENCE [LARGE SCALE GENOMIC DNA]</scope>
    <source>
        <strain evidence="9 10">DSM 19504</strain>
    </source>
</reference>
<keyword evidence="3" id="KW-0805">Transcription regulation</keyword>
<dbReference type="PANTHER" id="PTHR48111:SF1">
    <property type="entry name" value="TWO-COMPONENT RESPONSE REGULATOR ORR33"/>
    <property type="match status" value="1"/>
</dbReference>
<accession>A0A521CQD9</accession>
<dbReference type="PROSITE" id="PS50112">
    <property type="entry name" value="PAS"/>
    <property type="match status" value="1"/>
</dbReference>
<dbReference type="Gene3D" id="3.40.50.2300">
    <property type="match status" value="1"/>
</dbReference>
<dbReference type="SMART" id="SM00091">
    <property type="entry name" value="PAS"/>
    <property type="match status" value="1"/>
</dbReference>
<evidence type="ECO:0000256" key="1">
    <source>
        <dbReference type="ARBA" id="ARBA00022553"/>
    </source>
</evidence>
<evidence type="ECO:0000313" key="10">
    <source>
        <dbReference type="Proteomes" id="UP000319712"/>
    </source>
</evidence>
<dbReference type="GO" id="GO:0032993">
    <property type="term" value="C:protein-DNA complex"/>
    <property type="evidence" value="ECO:0007669"/>
    <property type="project" value="TreeGrafter"/>
</dbReference>
<dbReference type="CDD" id="cd00156">
    <property type="entry name" value="REC"/>
    <property type="match status" value="1"/>
</dbReference>
<dbReference type="EMBL" id="FXTD01000005">
    <property type="protein sequence ID" value="SMO61672.1"/>
    <property type="molecule type" value="Genomic_DNA"/>
</dbReference>
<dbReference type="Proteomes" id="UP000319712">
    <property type="component" value="Unassembled WGS sequence"/>
</dbReference>
<evidence type="ECO:0000256" key="3">
    <source>
        <dbReference type="ARBA" id="ARBA00023015"/>
    </source>
</evidence>
<dbReference type="SUPFAM" id="SSF52172">
    <property type="entry name" value="CheY-like"/>
    <property type="match status" value="1"/>
</dbReference>
<dbReference type="Gene3D" id="3.30.450.20">
    <property type="entry name" value="PAS domain"/>
    <property type="match status" value="1"/>
</dbReference>
<keyword evidence="4" id="KW-0238">DNA-binding</keyword>
<dbReference type="AlphaFoldDB" id="A0A521CQD9"/>
<keyword evidence="1 6" id="KW-0597">Phosphoprotein</keyword>
<dbReference type="RefSeq" id="WP_185955716.1">
    <property type="nucleotide sequence ID" value="NZ_FXTD01000005.1"/>
</dbReference>
<dbReference type="NCBIfam" id="TIGR00229">
    <property type="entry name" value="sensory_box"/>
    <property type="match status" value="1"/>
</dbReference>
<feature type="domain" description="Response regulatory" evidence="7">
    <location>
        <begin position="12"/>
        <end position="128"/>
    </location>
</feature>
<evidence type="ECO:0000313" key="9">
    <source>
        <dbReference type="EMBL" id="SMO61672.1"/>
    </source>
</evidence>
<evidence type="ECO:0000256" key="4">
    <source>
        <dbReference type="ARBA" id="ARBA00023125"/>
    </source>
</evidence>
<sequence length="256" mass="28577">MHDGSESTAPIRLLHVEDDAAFADLTATYLDRLAPAVSHEPVPTIDEGRERYREASFDAVVCDYDLPDGTGIDFLERVREDDTELPFVLFTGKGSEEVASEAISAGVTDYLQKRGGGDQFEVLVNRLRNAVDRHRLMRQVERSIAALEAANEPIGILGAEGRYLFANEAYASVYGRSSEEVVGRHWEQFYPDDQIERFTEEILPIVTEEGHWTGEATVRDEDDRLIRERLVLTHTTDGGHVCIIRGAEPIEASDGE</sequence>
<dbReference type="GO" id="GO:0006355">
    <property type="term" value="P:regulation of DNA-templated transcription"/>
    <property type="evidence" value="ECO:0007669"/>
    <property type="project" value="TreeGrafter"/>
</dbReference>
<dbReference type="OrthoDB" id="8127at2157"/>
<feature type="modified residue" description="4-aspartylphosphate" evidence="6">
    <location>
        <position position="63"/>
    </location>
</feature>
<feature type="domain" description="PAS" evidence="8">
    <location>
        <begin position="139"/>
        <end position="194"/>
    </location>
</feature>
<dbReference type="Pfam" id="PF00072">
    <property type="entry name" value="Response_reg"/>
    <property type="match status" value="1"/>
</dbReference>
<keyword evidence="2" id="KW-0902">Two-component regulatory system</keyword>
<keyword evidence="10" id="KW-1185">Reference proteome</keyword>
<organism evidence="9 10">
    <name type="scientific">Halorubrum cibi</name>
    <dbReference type="NCBI Taxonomy" id="413815"/>
    <lineage>
        <taxon>Archaea</taxon>
        <taxon>Methanobacteriati</taxon>
        <taxon>Methanobacteriota</taxon>
        <taxon>Stenosarchaea group</taxon>
        <taxon>Halobacteria</taxon>
        <taxon>Halobacteriales</taxon>
        <taxon>Haloferacaceae</taxon>
        <taxon>Halorubrum</taxon>
    </lineage>
</organism>